<feature type="region of interest" description="Disordered" evidence="1">
    <location>
        <begin position="70"/>
        <end position="94"/>
    </location>
</feature>
<comment type="caution">
    <text evidence="2">The sequence shown here is derived from an EMBL/GenBank/DDBJ whole genome shotgun (WGS) entry which is preliminary data.</text>
</comment>
<gene>
    <name evidence="2" type="ORF">FHU35_14361</name>
</gene>
<dbReference type="RefSeq" id="WP_145742184.1">
    <property type="nucleotide sequence ID" value="NZ_VIWX01000004.1"/>
</dbReference>
<dbReference type="Proteomes" id="UP000316184">
    <property type="component" value="Unassembled WGS sequence"/>
</dbReference>
<name>A0A561U3Y9_9PSEU</name>
<accession>A0A561U3Y9</accession>
<feature type="compositionally biased region" description="Polar residues" evidence="1">
    <location>
        <begin position="82"/>
        <end position="94"/>
    </location>
</feature>
<sequence length="94" mass="10378">MTVAKIPCQWLYLGGFTFRWGRGDPAIDVLRGDPGPVHEDDLRIASIPVERSWADIRDLDERARAWLRATAPQRAAAARRGPTSTPSLRPSGPS</sequence>
<keyword evidence="3" id="KW-1185">Reference proteome</keyword>
<evidence type="ECO:0000313" key="3">
    <source>
        <dbReference type="Proteomes" id="UP000316184"/>
    </source>
</evidence>
<dbReference type="OrthoDB" id="3692788at2"/>
<proteinExistence type="predicted"/>
<organism evidence="2 3">
    <name type="scientific">Saccharopolyspora dendranthemae</name>
    <dbReference type="NCBI Taxonomy" id="1181886"/>
    <lineage>
        <taxon>Bacteria</taxon>
        <taxon>Bacillati</taxon>
        <taxon>Actinomycetota</taxon>
        <taxon>Actinomycetes</taxon>
        <taxon>Pseudonocardiales</taxon>
        <taxon>Pseudonocardiaceae</taxon>
        <taxon>Saccharopolyspora</taxon>
    </lineage>
</organism>
<protein>
    <submittedName>
        <fullName evidence="2">Uncharacterized protein</fullName>
    </submittedName>
</protein>
<evidence type="ECO:0000256" key="1">
    <source>
        <dbReference type="SAM" id="MobiDB-lite"/>
    </source>
</evidence>
<reference evidence="2 3" key="1">
    <citation type="submission" date="2019-06" db="EMBL/GenBank/DDBJ databases">
        <title>Sequencing the genomes of 1000 actinobacteria strains.</title>
        <authorList>
            <person name="Klenk H.-P."/>
        </authorList>
    </citation>
    <scope>NUCLEOTIDE SEQUENCE [LARGE SCALE GENOMIC DNA]</scope>
    <source>
        <strain evidence="2 3">DSM 46699</strain>
    </source>
</reference>
<feature type="compositionally biased region" description="Low complexity" evidence="1">
    <location>
        <begin position="70"/>
        <end position="80"/>
    </location>
</feature>
<dbReference type="AlphaFoldDB" id="A0A561U3Y9"/>
<dbReference type="EMBL" id="VIWX01000004">
    <property type="protein sequence ID" value="TWF94079.1"/>
    <property type="molecule type" value="Genomic_DNA"/>
</dbReference>
<evidence type="ECO:0000313" key="2">
    <source>
        <dbReference type="EMBL" id="TWF94079.1"/>
    </source>
</evidence>